<feature type="chain" id="PRO_5046564819" description="Lipoprotein" evidence="1">
    <location>
        <begin position="21"/>
        <end position="222"/>
    </location>
</feature>
<dbReference type="PROSITE" id="PS51257">
    <property type="entry name" value="PROKAR_LIPOPROTEIN"/>
    <property type="match status" value="1"/>
</dbReference>
<protein>
    <recommendedName>
        <fullName evidence="4">Lipoprotein</fullName>
    </recommendedName>
</protein>
<evidence type="ECO:0000313" key="2">
    <source>
        <dbReference type="EMBL" id="UPZ17822.1"/>
    </source>
</evidence>
<evidence type="ECO:0008006" key="4">
    <source>
        <dbReference type="Google" id="ProtNLM"/>
    </source>
</evidence>
<keyword evidence="3" id="KW-1185">Reference proteome</keyword>
<reference evidence="2 3" key="1">
    <citation type="submission" date="2022-04" db="EMBL/GenBank/DDBJ databases">
        <authorList>
            <person name="Ra J.-S."/>
            <person name="Kim S.-B."/>
        </authorList>
    </citation>
    <scope>NUCLEOTIDE SEQUENCE [LARGE SCALE GENOMIC DNA]</scope>
    <source>
        <strain evidence="2 3">MMS21-Er5</strain>
    </source>
</reference>
<name>A0ABY4LYF8_9FLAO</name>
<accession>A0ABY4LYF8</accession>
<evidence type="ECO:0000313" key="3">
    <source>
        <dbReference type="Proteomes" id="UP000829998"/>
    </source>
</evidence>
<dbReference type="EMBL" id="CP096829">
    <property type="protein sequence ID" value="UPZ17822.1"/>
    <property type="molecule type" value="Genomic_DNA"/>
</dbReference>
<dbReference type="Proteomes" id="UP000829998">
    <property type="component" value="Chromosome"/>
</dbReference>
<feature type="signal peptide" evidence="1">
    <location>
        <begin position="1"/>
        <end position="20"/>
    </location>
</feature>
<dbReference type="RefSeq" id="WP_248729760.1">
    <property type="nucleotide sequence ID" value="NZ_CP096829.1"/>
</dbReference>
<gene>
    <name evidence="2" type="ORF">M0M44_10835</name>
</gene>
<organism evidence="2 3">
    <name type="scientific">Flavobacterium humidisoli</name>
    <dbReference type="NCBI Taxonomy" id="2937442"/>
    <lineage>
        <taxon>Bacteria</taxon>
        <taxon>Pseudomonadati</taxon>
        <taxon>Bacteroidota</taxon>
        <taxon>Flavobacteriia</taxon>
        <taxon>Flavobacteriales</taxon>
        <taxon>Flavobacteriaceae</taxon>
        <taxon>Flavobacterium</taxon>
    </lineage>
</organism>
<keyword evidence="1" id="KW-0732">Signal</keyword>
<proteinExistence type="predicted"/>
<evidence type="ECO:0000256" key="1">
    <source>
        <dbReference type="SAM" id="SignalP"/>
    </source>
</evidence>
<sequence length="222" mass="25759">MKLAILILITLMITSCNSQTDLETLKFEDKLLNLDNLEKDYSIYVPLEGIYKVKDIDKFKYSNIVIGSDSIKFKNELIVYKNSLNLIVNSYDNNQYLGFELELINEKTGDKFLNFLIKKHGKPLKEYKYLKNEYKDIDYLWQNKSTNEIILFQKYNETSHTSLDGNKNAVLSKTRVIIVKDGLSAKPNENDPRNTPEKIKAVLDSNPKAFELIEIFKNSIIN</sequence>